<dbReference type="NCBIfam" id="TIGR03596">
    <property type="entry name" value="GTPase_YlqF"/>
    <property type="match status" value="1"/>
</dbReference>
<comment type="subcellular location">
    <subcellularLocation>
        <location evidence="3">Cytoplasm</location>
    </subcellularLocation>
</comment>
<feature type="region of interest" description="Disordered" evidence="5">
    <location>
        <begin position="290"/>
        <end position="314"/>
    </location>
</feature>
<dbReference type="PANTHER" id="PTHR45782">
    <property type="entry name" value="MITOCHONDRIAL RIBOSOME-ASSOCIATED GTPASE 1"/>
    <property type="match status" value="1"/>
</dbReference>
<comment type="function">
    <text evidence="3">Required for a late step of 50S ribosomal subunit assembly. Has GTPase activity.</text>
</comment>
<dbReference type="Pfam" id="PF01926">
    <property type="entry name" value="MMR_HSR1"/>
    <property type="match status" value="1"/>
</dbReference>
<evidence type="ECO:0000256" key="3">
    <source>
        <dbReference type="PIRNR" id="PIRNR006230"/>
    </source>
</evidence>
<comment type="caution">
    <text evidence="7">The sequence shown here is derived from an EMBL/GenBank/DDBJ whole genome shotgun (WGS) entry which is preliminary data.</text>
</comment>
<dbReference type="GO" id="GO:0005525">
    <property type="term" value="F:GTP binding"/>
    <property type="evidence" value="ECO:0007669"/>
    <property type="project" value="UniProtKB-KW"/>
</dbReference>
<dbReference type="InterPro" id="IPR023179">
    <property type="entry name" value="GTP-bd_ortho_bundle_sf"/>
</dbReference>
<dbReference type="Proteomes" id="UP000561045">
    <property type="component" value="Unassembled WGS sequence"/>
</dbReference>
<gene>
    <name evidence="7" type="ORF">GGR36_003172</name>
</gene>
<sequence length="314" mass="34062">MAIQWFPGHMASARKKAAESLKIIDIVIEVLDARIPEASRNPMIEELRRFRQRPCLKLLNKADLADPEATRAWLDYYNAQPGVLALALSFKKPADVARIVPACKRLAPHRDDNTKPLRMMIMGIPNVGKSTLMNALLKRKVAAVGDEPAVTKGQQTLDLGPGMTLTDTPGLLWPKIMFDSDGYMLAASHAVGTNAVNEEEVASFLAEVLLARYPTQLGARYKFDPRGFDGPAVVEEIARRRGCRMKGGDLDLEKAALILLTDYRGGMLGRISLETPDTRSAMLAKAAQATPAAADGDAVDLETPDEATPDGSAS</sequence>
<feature type="compositionally biased region" description="Acidic residues" evidence="5">
    <location>
        <begin position="297"/>
        <end position="308"/>
    </location>
</feature>
<dbReference type="GO" id="GO:0005737">
    <property type="term" value="C:cytoplasm"/>
    <property type="evidence" value="ECO:0007669"/>
    <property type="project" value="UniProtKB-SubCell"/>
</dbReference>
<dbReference type="CDD" id="cd01856">
    <property type="entry name" value="YlqF"/>
    <property type="match status" value="1"/>
</dbReference>
<dbReference type="AlphaFoldDB" id="A0A840BSM6"/>
<feature type="binding site" evidence="4">
    <location>
        <begin position="126"/>
        <end position="131"/>
    </location>
    <ligand>
        <name>GTP</name>
        <dbReference type="ChEBI" id="CHEBI:37565"/>
    </ligand>
</feature>
<keyword evidence="8" id="KW-1185">Reference proteome</keyword>
<evidence type="ECO:0000313" key="8">
    <source>
        <dbReference type="Proteomes" id="UP000561045"/>
    </source>
</evidence>
<dbReference type="InterPro" id="IPR027417">
    <property type="entry name" value="P-loop_NTPase"/>
</dbReference>
<dbReference type="SUPFAM" id="SSF52540">
    <property type="entry name" value="P-loop containing nucleoside triphosphate hydrolases"/>
    <property type="match status" value="1"/>
</dbReference>
<evidence type="ECO:0000256" key="4">
    <source>
        <dbReference type="PIRSR" id="PIRSR006230-1"/>
    </source>
</evidence>
<dbReference type="InterPro" id="IPR006073">
    <property type="entry name" value="GTP-bd"/>
</dbReference>
<dbReference type="PRINTS" id="PR00326">
    <property type="entry name" value="GTP1OBG"/>
</dbReference>
<proteinExistence type="inferred from homology"/>
<dbReference type="GO" id="GO:0003924">
    <property type="term" value="F:GTPase activity"/>
    <property type="evidence" value="ECO:0007669"/>
    <property type="project" value="TreeGrafter"/>
</dbReference>
<evidence type="ECO:0000313" key="7">
    <source>
        <dbReference type="EMBL" id="MBB4013826.1"/>
    </source>
</evidence>
<feature type="binding site" evidence="4">
    <location>
        <begin position="60"/>
        <end position="63"/>
    </location>
    <ligand>
        <name>GTP</name>
        <dbReference type="ChEBI" id="CHEBI:37565"/>
    </ligand>
</feature>
<protein>
    <recommendedName>
        <fullName evidence="3">Ribosome biogenesis GTPase A</fullName>
    </recommendedName>
</protein>
<evidence type="ECO:0000256" key="2">
    <source>
        <dbReference type="ARBA" id="ARBA00023134"/>
    </source>
</evidence>
<evidence type="ECO:0000259" key="6">
    <source>
        <dbReference type="PROSITE" id="PS51721"/>
    </source>
</evidence>
<dbReference type="PROSITE" id="PS51721">
    <property type="entry name" value="G_CP"/>
    <property type="match status" value="1"/>
</dbReference>
<dbReference type="InterPro" id="IPR019991">
    <property type="entry name" value="GTP-bd_ribosome_bgen"/>
</dbReference>
<reference evidence="7 8" key="1">
    <citation type="submission" date="2020-08" db="EMBL/GenBank/DDBJ databases">
        <title>Genomic Encyclopedia of Type Strains, Phase IV (KMG-IV): sequencing the most valuable type-strain genomes for metagenomic binning, comparative biology and taxonomic classification.</title>
        <authorList>
            <person name="Goeker M."/>
        </authorList>
    </citation>
    <scope>NUCLEOTIDE SEQUENCE [LARGE SCALE GENOMIC DNA]</scope>
    <source>
        <strain evidence="7 8">DSM 106739</strain>
    </source>
</reference>
<dbReference type="EMBL" id="JACIET010000002">
    <property type="protein sequence ID" value="MBB4013826.1"/>
    <property type="molecule type" value="Genomic_DNA"/>
</dbReference>
<dbReference type="PANTHER" id="PTHR45782:SF4">
    <property type="entry name" value="MITOCHONDRIAL RIBOSOME-ASSOCIATED GTPASE 1"/>
    <property type="match status" value="1"/>
</dbReference>
<accession>A0A840BSM6</accession>
<dbReference type="RefSeq" id="WP_183635745.1">
    <property type="nucleotide sequence ID" value="NZ_BAABLE010000005.1"/>
</dbReference>
<dbReference type="Gene3D" id="1.10.1580.10">
    <property type="match status" value="1"/>
</dbReference>
<keyword evidence="3" id="KW-0963">Cytoplasm</keyword>
<dbReference type="PIRSF" id="PIRSF006230">
    <property type="entry name" value="MG442"/>
    <property type="match status" value="1"/>
</dbReference>
<keyword evidence="2 3" id="KW-0342">GTP-binding</keyword>
<organism evidence="7 8">
    <name type="scientific">Niveibacterium umoris</name>
    <dbReference type="NCBI Taxonomy" id="1193620"/>
    <lineage>
        <taxon>Bacteria</taxon>
        <taxon>Pseudomonadati</taxon>
        <taxon>Pseudomonadota</taxon>
        <taxon>Betaproteobacteria</taxon>
        <taxon>Rhodocyclales</taxon>
        <taxon>Rhodocyclaceae</taxon>
        <taxon>Niveibacterium</taxon>
    </lineage>
</organism>
<dbReference type="InterPro" id="IPR030378">
    <property type="entry name" value="G_CP_dom"/>
</dbReference>
<dbReference type="GO" id="GO:0006412">
    <property type="term" value="P:translation"/>
    <property type="evidence" value="ECO:0007669"/>
    <property type="project" value="TreeGrafter"/>
</dbReference>
<evidence type="ECO:0000256" key="1">
    <source>
        <dbReference type="ARBA" id="ARBA00022741"/>
    </source>
</evidence>
<feature type="binding site" evidence="4">
    <location>
        <position position="170"/>
    </location>
    <ligand>
        <name>GTP</name>
        <dbReference type="ChEBI" id="CHEBI:37565"/>
    </ligand>
</feature>
<keyword evidence="1 3" id="KW-0547">Nucleotide-binding</keyword>
<dbReference type="Gene3D" id="3.40.50.300">
    <property type="entry name" value="P-loop containing nucleotide triphosphate hydrolases"/>
    <property type="match status" value="1"/>
</dbReference>
<feature type="domain" description="CP-type G" evidence="6">
    <location>
        <begin position="11"/>
        <end position="174"/>
    </location>
</feature>
<dbReference type="InterPro" id="IPR016478">
    <property type="entry name" value="GTPase_MTG1"/>
</dbReference>
<comment type="similarity">
    <text evidence="3">Belongs to the TRAFAC class YlqF/YawG GTPase family. MTG1 subfamily.</text>
</comment>
<evidence type="ECO:0000256" key="5">
    <source>
        <dbReference type="SAM" id="MobiDB-lite"/>
    </source>
</evidence>
<name>A0A840BSM6_9RHOO</name>